<dbReference type="AlphaFoldDB" id="A0A6A4T354"/>
<dbReference type="SMART" id="SM00355">
    <property type="entry name" value="ZnF_C2H2"/>
    <property type="match status" value="2"/>
</dbReference>
<accession>A0A6A4T354</accession>
<dbReference type="PROSITE" id="PS50157">
    <property type="entry name" value="ZINC_FINGER_C2H2_2"/>
    <property type="match status" value="1"/>
</dbReference>
<keyword evidence="1" id="KW-0479">Metal-binding</keyword>
<keyword evidence="1" id="KW-0862">Zinc</keyword>
<evidence type="ECO:0000256" key="1">
    <source>
        <dbReference type="PROSITE-ProRule" id="PRU00042"/>
    </source>
</evidence>
<protein>
    <recommendedName>
        <fullName evidence="2">C2H2-type domain-containing protein</fullName>
    </recommendedName>
</protein>
<reference evidence="3 4" key="1">
    <citation type="submission" date="2019-06" db="EMBL/GenBank/DDBJ databases">
        <title>Draft genomes of female and male turbot (Scophthalmus maximus).</title>
        <authorList>
            <person name="Xu H."/>
            <person name="Xu X.-W."/>
            <person name="Shao C."/>
            <person name="Chen S."/>
        </authorList>
    </citation>
    <scope>NUCLEOTIDE SEQUENCE [LARGE SCALE GENOMIC DNA]</scope>
    <source>
        <strain evidence="3">Ysfricsl-2016a</strain>
        <tissue evidence="3">Blood</tissue>
    </source>
</reference>
<dbReference type="Proteomes" id="UP000438429">
    <property type="component" value="Unassembled WGS sequence"/>
</dbReference>
<proteinExistence type="predicted"/>
<dbReference type="Gene3D" id="3.30.160.60">
    <property type="entry name" value="Classic Zinc Finger"/>
    <property type="match status" value="1"/>
</dbReference>
<dbReference type="EMBL" id="VEVO01000006">
    <property type="protein sequence ID" value="KAF0040513.1"/>
    <property type="molecule type" value="Genomic_DNA"/>
</dbReference>
<dbReference type="InterPro" id="IPR013087">
    <property type="entry name" value="Znf_C2H2_type"/>
</dbReference>
<evidence type="ECO:0000259" key="2">
    <source>
        <dbReference type="PROSITE" id="PS50157"/>
    </source>
</evidence>
<sequence length="262" mass="29720">MAWKCKLCAAVFDKSAQLLEHYRLQHSNVSSVSPLPCLYDDCIYTFQSVNALKIHLTRLYRLHSQTPEPNENQVCAEFHRIANINLKNHFYAEFDRHAPRLQSLFRKKAARTGKVADVLGQLFRTYDLQASAMCLFCVFITLGKIKIGVTDVTRIHDDGFSRSAKSSTSRVTEQVHVYLRVCGACLFLRVFVQMSVEECQNAVAFGKHGKVPEGKAVLDKSKVDGIETYIMRCGTLDGWTLVEKAKVKKAFINHCRIRATKN</sequence>
<dbReference type="PROSITE" id="PS00028">
    <property type="entry name" value="ZINC_FINGER_C2H2_1"/>
    <property type="match status" value="1"/>
</dbReference>
<keyword evidence="1" id="KW-0863">Zinc-finger</keyword>
<feature type="domain" description="C2H2-type" evidence="2">
    <location>
        <begin position="3"/>
        <end position="31"/>
    </location>
</feature>
<gene>
    <name evidence="3" type="ORF">F2P81_006411</name>
</gene>
<dbReference type="GO" id="GO:0008270">
    <property type="term" value="F:zinc ion binding"/>
    <property type="evidence" value="ECO:0007669"/>
    <property type="project" value="UniProtKB-KW"/>
</dbReference>
<comment type="caution">
    <text evidence="3">The sequence shown here is derived from an EMBL/GenBank/DDBJ whole genome shotgun (WGS) entry which is preliminary data.</text>
</comment>
<name>A0A6A4T354_SCOMX</name>
<evidence type="ECO:0000313" key="3">
    <source>
        <dbReference type="EMBL" id="KAF0040513.1"/>
    </source>
</evidence>
<evidence type="ECO:0000313" key="4">
    <source>
        <dbReference type="Proteomes" id="UP000438429"/>
    </source>
</evidence>
<organism evidence="3 4">
    <name type="scientific">Scophthalmus maximus</name>
    <name type="common">Turbot</name>
    <name type="synonym">Psetta maxima</name>
    <dbReference type="NCBI Taxonomy" id="52904"/>
    <lineage>
        <taxon>Eukaryota</taxon>
        <taxon>Metazoa</taxon>
        <taxon>Chordata</taxon>
        <taxon>Craniata</taxon>
        <taxon>Vertebrata</taxon>
        <taxon>Euteleostomi</taxon>
        <taxon>Actinopterygii</taxon>
        <taxon>Neopterygii</taxon>
        <taxon>Teleostei</taxon>
        <taxon>Neoteleostei</taxon>
        <taxon>Acanthomorphata</taxon>
        <taxon>Carangaria</taxon>
        <taxon>Pleuronectiformes</taxon>
        <taxon>Pleuronectoidei</taxon>
        <taxon>Scophthalmidae</taxon>
        <taxon>Scophthalmus</taxon>
    </lineage>
</organism>